<dbReference type="Pfam" id="PF09952">
    <property type="entry name" value="AbiEi_2"/>
    <property type="match status" value="1"/>
</dbReference>
<comment type="caution">
    <text evidence="1">The sequence shown here is derived from an EMBL/GenBank/DDBJ whole genome shotgun (WGS) entry which is preliminary data.</text>
</comment>
<sequence>MAATWLSASEQTVLAEACAAFSDATQRFRAEARPQLTNRLAPTIHFSTSGKQFDMPVVVVPNAGSHTAAAVQNRHQGGRWQGTDRPLMLVTYYVSAKLAENLIAARIPFLDTAGNVYLDEPEATVMITGRDKPALRHSDTTSRSTTNKGLRVSFALATQPGLVDQPYRAIADMSGVALNTVNLAVDDLMARKLLVKKNGARVIADRRKFIRDWATLYPTGLRPKLGARRYASAMDISWWKTAPLKDFNALLGGECAAEALTHENKPVSVTLYAHGGATNALMKAGRLRPDENGDIEIVESFWPEHAEASWDAPAGIVPILLVYADMIASGDSRNHSVADILYDNFLDR</sequence>
<dbReference type="InterPro" id="IPR019238">
    <property type="entry name" value="AbiEi_2"/>
</dbReference>
<dbReference type="InterPro" id="IPR016600">
    <property type="entry name" value="UCP012611"/>
</dbReference>
<gene>
    <name evidence="1" type="ORF">HDG41_008134</name>
</gene>
<evidence type="ECO:0000313" key="1">
    <source>
        <dbReference type="EMBL" id="MBB5406031.1"/>
    </source>
</evidence>
<dbReference type="Proteomes" id="UP000592820">
    <property type="component" value="Unassembled WGS sequence"/>
</dbReference>
<organism evidence="1 2">
    <name type="scientific">Paraburkholderia youngii</name>
    <dbReference type="NCBI Taxonomy" id="2782701"/>
    <lineage>
        <taxon>Bacteria</taxon>
        <taxon>Pseudomonadati</taxon>
        <taxon>Pseudomonadota</taxon>
        <taxon>Betaproteobacteria</taxon>
        <taxon>Burkholderiales</taxon>
        <taxon>Burkholderiaceae</taxon>
        <taxon>Paraburkholderia</taxon>
    </lineage>
</organism>
<dbReference type="PIRSF" id="PIRSF012611">
    <property type="entry name" value="UCP012611"/>
    <property type="match status" value="1"/>
</dbReference>
<dbReference type="EMBL" id="JACHDE010000061">
    <property type="protein sequence ID" value="MBB5406031.1"/>
    <property type="molecule type" value="Genomic_DNA"/>
</dbReference>
<name>A0A7W8LHN9_9BURK</name>
<dbReference type="AlphaFoldDB" id="A0A7W8LHN9"/>
<proteinExistence type="predicted"/>
<reference evidence="1 2" key="1">
    <citation type="submission" date="2020-08" db="EMBL/GenBank/DDBJ databases">
        <title>Genomic Encyclopedia of Type Strains, Phase IV (KMG-V): Genome sequencing to study the core and pangenomes of soil and plant-associated prokaryotes.</title>
        <authorList>
            <person name="Whitman W."/>
        </authorList>
    </citation>
    <scope>NUCLEOTIDE SEQUENCE [LARGE SCALE GENOMIC DNA]</scope>
    <source>
        <strain evidence="1 2">JPY162</strain>
    </source>
</reference>
<accession>A0A7W8LHN9</accession>
<evidence type="ECO:0000313" key="2">
    <source>
        <dbReference type="Proteomes" id="UP000592820"/>
    </source>
</evidence>
<dbReference type="RefSeq" id="WP_035491408.1">
    <property type="nucleotide sequence ID" value="NZ_JACHDE010000061.1"/>
</dbReference>
<protein>
    <submittedName>
        <fullName evidence="1">Uncharacterized protein</fullName>
    </submittedName>
</protein>